<proteinExistence type="predicted"/>
<dbReference type="EMBL" id="GGEC01075756">
    <property type="protein sequence ID" value="MBX56240.1"/>
    <property type="molecule type" value="Transcribed_RNA"/>
</dbReference>
<organism evidence="1">
    <name type="scientific">Rhizophora mucronata</name>
    <name type="common">Asiatic mangrove</name>
    <dbReference type="NCBI Taxonomy" id="61149"/>
    <lineage>
        <taxon>Eukaryota</taxon>
        <taxon>Viridiplantae</taxon>
        <taxon>Streptophyta</taxon>
        <taxon>Embryophyta</taxon>
        <taxon>Tracheophyta</taxon>
        <taxon>Spermatophyta</taxon>
        <taxon>Magnoliopsida</taxon>
        <taxon>eudicotyledons</taxon>
        <taxon>Gunneridae</taxon>
        <taxon>Pentapetalae</taxon>
        <taxon>rosids</taxon>
        <taxon>fabids</taxon>
        <taxon>Malpighiales</taxon>
        <taxon>Rhizophoraceae</taxon>
        <taxon>Rhizophora</taxon>
    </lineage>
</organism>
<sequence length="48" mass="5615">MNNKKQMMEAVKSLIYINWTAHIIGGSLGLHQLKRVIYKEYSVSFIFL</sequence>
<reference evidence="1" key="1">
    <citation type="submission" date="2018-02" db="EMBL/GenBank/DDBJ databases">
        <title>Rhizophora mucronata_Transcriptome.</title>
        <authorList>
            <person name="Meera S.P."/>
            <person name="Sreeshan A."/>
            <person name="Augustine A."/>
        </authorList>
    </citation>
    <scope>NUCLEOTIDE SEQUENCE</scope>
    <source>
        <tissue evidence="1">Leaf</tissue>
    </source>
</reference>
<evidence type="ECO:0000313" key="1">
    <source>
        <dbReference type="EMBL" id="MBX56240.1"/>
    </source>
</evidence>
<accession>A0A2P2PN85</accession>
<protein>
    <submittedName>
        <fullName evidence="1">Uncharacterized protein</fullName>
    </submittedName>
</protein>
<name>A0A2P2PN85_RHIMU</name>
<dbReference type="AlphaFoldDB" id="A0A2P2PN85"/>